<gene>
    <name evidence="1" type="ORF">GBA63_01575</name>
</gene>
<dbReference type="KEGG" id="rub:GBA63_01575"/>
<dbReference type="Proteomes" id="UP000501452">
    <property type="component" value="Chromosome"/>
</dbReference>
<keyword evidence="2" id="KW-1185">Reference proteome</keyword>
<sequence length="366" mass="40761">MPDLFGERLGRGDLMRRIGRLDQAAGVRLVSLGDGAERGVRLLEFQTGTGFSFDVVVDRALDIGRCEMGGRPLGWLSPVGFAGPWFDEPEGLGFLRNWGGGLLTTAGLDHALFMAEDTAEHFHYPPKETESYGLHGRVSNLPARLLGYGERWEGDECFLWAEGEVRQAAVFGENLALRRRVEAKVGESRLRIHDEVENAGFDPTPHMYLYHVNVGWPVVDEGSELLAPARGVSPRGDYQAEGYERFHGPQRGYVERVFEHDLAAEQGGTVPVGVVNRRSGLGFYEVYRRDQLPHHFVWRMLGEGTYVVGVEPSTNRTAGRLDARERGELIELSPGEGRTYDLELGALDGNEEINRFARRVEALRPG</sequence>
<dbReference type="InterPro" id="IPR027839">
    <property type="entry name" value="DUF4432"/>
</dbReference>
<dbReference type="RefSeq" id="WP_166172864.1">
    <property type="nucleotide sequence ID" value="NZ_CP045119.1"/>
</dbReference>
<organism evidence="1 2">
    <name type="scientific">Rubrobacter tropicus</name>
    <dbReference type="NCBI Taxonomy" id="2653851"/>
    <lineage>
        <taxon>Bacteria</taxon>
        <taxon>Bacillati</taxon>
        <taxon>Actinomycetota</taxon>
        <taxon>Rubrobacteria</taxon>
        <taxon>Rubrobacterales</taxon>
        <taxon>Rubrobacteraceae</taxon>
        <taxon>Rubrobacter</taxon>
    </lineage>
</organism>
<accession>A0A6G8Q4R3</accession>
<dbReference type="Gene3D" id="2.70.98.10">
    <property type="match status" value="1"/>
</dbReference>
<dbReference type="Pfam" id="PF14486">
    <property type="entry name" value="DUF4432"/>
    <property type="match status" value="1"/>
</dbReference>
<dbReference type="InterPro" id="IPR014718">
    <property type="entry name" value="GH-type_carb-bd"/>
</dbReference>
<reference evidence="1 2" key="1">
    <citation type="submission" date="2019-10" db="EMBL/GenBank/DDBJ databases">
        <title>Rubrobacter sp nov SCSIO 52090 isolated from a deep-sea sediment in the South China Sea.</title>
        <authorList>
            <person name="Chen R.W."/>
        </authorList>
    </citation>
    <scope>NUCLEOTIDE SEQUENCE [LARGE SCALE GENOMIC DNA]</scope>
    <source>
        <strain evidence="1 2">SCSIO 52909</strain>
    </source>
</reference>
<dbReference type="CDD" id="cd09023">
    <property type="entry name" value="Aldose_epim_Ec_c4013"/>
    <property type="match status" value="1"/>
</dbReference>
<dbReference type="AlphaFoldDB" id="A0A6G8Q4R3"/>
<protein>
    <submittedName>
        <fullName evidence="1">DUF4432 family protein</fullName>
    </submittedName>
</protein>
<dbReference type="EMBL" id="CP045119">
    <property type="protein sequence ID" value="QIN81461.1"/>
    <property type="molecule type" value="Genomic_DNA"/>
</dbReference>
<evidence type="ECO:0000313" key="1">
    <source>
        <dbReference type="EMBL" id="QIN81461.1"/>
    </source>
</evidence>
<proteinExistence type="predicted"/>
<name>A0A6G8Q4R3_9ACTN</name>
<evidence type="ECO:0000313" key="2">
    <source>
        <dbReference type="Proteomes" id="UP000501452"/>
    </source>
</evidence>
<dbReference type="GO" id="GO:0030246">
    <property type="term" value="F:carbohydrate binding"/>
    <property type="evidence" value="ECO:0007669"/>
    <property type="project" value="InterPro"/>
</dbReference>